<evidence type="ECO:0000313" key="4">
    <source>
        <dbReference type="Proteomes" id="UP001247307"/>
    </source>
</evidence>
<dbReference type="GO" id="GO:0000162">
    <property type="term" value="P:L-tryptophan biosynthetic process"/>
    <property type="evidence" value="ECO:0007669"/>
    <property type="project" value="TreeGrafter"/>
</dbReference>
<sequence>MKTVLVDPFDSFSHVIEQYLAGIGAEPVVVRSHPENPERIAAMNPDVLVLGPGPGHPLDSGHVELIKTFENQIPIMGVCLGLQAIGCRYGATVSPASHIMHGRTSPITHDGKGMFSKARAEQVVTRYHSLIIEDATLPDELEVTSRSTDDGYIMGVRHRSLPVEAVQFHPESITTQDGINLFAGFFETYVPGFRSAL</sequence>
<dbReference type="Proteomes" id="UP001247307">
    <property type="component" value="Unassembled WGS sequence"/>
</dbReference>
<dbReference type="PANTHER" id="PTHR43418:SF4">
    <property type="entry name" value="MULTIFUNCTIONAL TRYPTOPHAN BIOSYNTHESIS PROTEIN"/>
    <property type="match status" value="1"/>
</dbReference>
<protein>
    <submittedName>
        <fullName evidence="3">Anthranilate synthase component 2</fullName>
        <ecNumber evidence="3">4.1.3.27</ecNumber>
    </submittedName>
</protein>
<accession>A0AAE4C677</accession>
<organism evidence="3 4">
    <name type="scientific">Falsarthrobacter nasiphocae</name>
    <dbReference type="NCBI Taxonomy" id="189863"/>
    <lineage>
        <taxon>Bacteria</taxon>
        <taxon>Bacillati</taxon>
        <taxon>Actinomycetota</taxon>
        <taxon>Actinomycetes</taxon>
        <taxon>Micrococcales</taxon>
        <taxon>Micrococcaceae</taxon>
        <taxon>Falsarthrobacter</taxon>
    </lineage>
</organism>
<evidence type="ECO:0000259" key="2">
    <source>
        <dbReference type="Pfam" id="PF00117"/>
    </source>
</evidence>
<keyword evidence="4" id="KW-1185">Reference proteome</keyword>
<dbReference type="AlphaFoldDB" id="A0AAE4C677"/>
<comment type="caution">
    <text evidence="3">The sequence shown here is derived from an EMBL/GenBank/DDBJ whole genome shotgun (WGS) entry which is preliminary data.</text>
</comment>
<gene>
    <name evidence="3" type="ORF">J2S35_000772</name>
</gene>
<dbReference type="PRINTS" id="PR00097">
    <property type="entry name" value="ANTSNTHASEII"/>
</dbReference>
<dbReference type="InterPro" id="IPR050472">
    <property type="entry name" value="Anth_synth/Amidotransfase"/>
</dbReference>
<dbReference type="InterPro" id="IPR006221">
    <property type="entry name" value="TrpG/PapA_dom"/>
</dbReference>
<dbReference type="Pfam" id="PF00117">
    <property type="entry name" value="GATase"/>
    <property type="match status" value="1"/>
</dbReference>
<dbReference type="Gene3D" id="3.40.50.880">
    <property type="match status" value="1"/>
</dbReference>
<name>A0AAE4C677_9MICC</name>
<proteinExistence type="predicted"/>
<dbReference type="GO" id="GO:0005829">
    <property type="term" value="C:cytosol"/>
    <property type="evidence" value="ECO:0007669"/>
    <property type="project" value="TreeGrafter"/>
</dbReference>
<keyword evidence="1" id="KW-0315">Glutamine amidotransferase</keyword>
<dbReference type="PANTHER" id="PTHR43418">
    <property type="entry name" value="MULTIFUNCTIONAL TRYPTOPHAN BIOSYNTHESIS PROTEIN-RELATED"/>
    <property type="match status" value="1"/>
</dbReference>
<dbReference type="PROSITE" id="PS51273">
    <property type="entry name" value="GATASE_TYPE_1"/>
    <property type="match status" value="1"/>
</dbReference>
<dbReference type="EC" id="4.1.3.27" evidence="3"/>
<dbReference type="RefSeq" id="WP_309850074.1">
    <property type="nucleotide sequence ID" value="NZ_BAAAIU010000044.1"/>
</dbReference>
<dbReference type="PRINTS" id="PR00096">
    <property type="entry name" value="GATASE"/>
</dbReference>
<feature type="domain" description="Glutamine amidotransferase" evidence="2">
    <location>
        <begin position="4"/>
        <end position="186"/>
    </location>
</feature>
<reference evidence="3" key="1">
    <citation type="submission" date="2023-07" db="EMBL/GenBank/DDBJ databases">
        <title>Sequencing the genomes of 1000 actinobacteria strains.</title>
        <authorList>
            <person name="Klenk H.-P."/>
        </authorList>
    </citation>
    <scope>NUCLEOTIDE SEQUENCE</scope>
    <source>
        <strain evidence="3">DSM 13988</strain>
    </source>
</reference>
<dbReference type="GO" id="GO:0004049">
    <property type="term" value="F:anthranilate synthase activity"/>
    <property type="evidence" value="ECO:0007669"/>
    <property type="project" value="UniProtKB-EC"/>
</dbReference>
<dbReference type="NCBIfam" id="TIGR00566">
    <property type="entry name" value="trpG_papA"/>
    <property type="match status" value="1"/>
</dbReference>
<evidence type="ECO:0000256" key="1">
    <source>
        <dbReference type="ARBA" id="ARBA00022962"/>
    </source>
</evidence>
<dbReference type="FunFam" id="3.40.50.880:FF:000003">
    <property type="entry name" value="Anthranilate synthase component II"/>
    <property type="match status" value="1"/>
</dbReference>
<evidence type="ECO:0000313" key="3">
    <source>
        <dbReference type="EMBL" id="MDR6891832.1"/>
    </source>
</evidence>
<dbReference type="InterPro" id="IPR017926">
    <property type="entry name" value="GATASE"/>
</dbReference>
<dbReference type="EMBL" id="JAVDUI010000001">
    <property type="protein sequence ID" value="MDR6891832.1"/>
    <property type="molecule type" value="Genomic_DNA"/>
</dbReference>
<dbReference type="CDD" id="cd01743">
    <property type="entry name" value="GATase1_Anthranilate_Synthase"/>
    <property type="match status" value="1"/>
</dbReference>
<dbReference type="InterPro" id="IPR029062">
    <property type="entry name" value="Class_I_gatase-like"/>
</dbReference>
<dbReference type="SUPFAM" id="SSF52317">
    <property type="entry name" value="Class I glutamine amidotransferase-like"/>
    <property type="match status" value="1"/>
</dbReference>
<keyword evidence="3" id="KW-0456">Lyase</keyword>